<dbReference type="PROSITE" id="PS50180">
    <property type="entry name" value="GAE"/>
    <property type="match status" value="1"/>
</dbReference>
<dbReference type="InterPro" id="IPR008153">
    <property type="entry name" value="GAE_dom"/>
</dbReference>
<keyword evidence="2" id="KW-0813">Transport</keyword>
<comment type="subcellular location">
    <subcellularLocation>
        <location evidence="1">Golgi apparatus</location>
    </subcellularLocation>
</comment>
<feature type="domain" description="GAE" evidence="5">
    <location>
        <begin position="1"/>
        <end position="95"/>
    </location>
</feature>
<dbReference type="InterPro" id="IPR052653">
    <property type="entry name" value="ARF-binding"/>
</dbReference>
<protein>
    <submittedName>
        <fullName evidence="6">Clathrin adaptor appendage domain-containing protein</fullName>
    </submittedName>
</protein>
<dbReference type="GO" id="GO:0006896">
    <property type="term" value="P:Golgi to vacuole transport"/>
    <property type="evidence" value="ECO:0007669"/>
    <property type="project" value="TreeGrafter"/>
</dbReference>
<comment type="caution">
    <text evidence="6">The sequence shown here is derived from an EMBL/GenBank/DDBJ whole genome shotgun (WGS) entry which is preliminary data.</text>
</comment>
<gene>
    <name evidence="6" type="ORF">BCR36DRAFT_110194</name>
</gene>
<accession>A0A1Y1V2A2</accession>
<dbReference type="GO" id="GO:0005829">
    <property type="term" value="C:cytosol"/>
    <property type="evidence" value="ECO:0007669"/>
    <property type="project" value="GOC"/>
</dbReference>
<name>A0A1Y1V2A2_9FUNG</name>
<sequence>MEQTKVENDIHTFEVYLSNSKEYDMENLVFQVAVPKSMQLKLSALSSNVIPAQSNEKVHQSLSILNKNKNDIKVRFRIQYNINGEKVLTQGDLSF</sequence>
<keyword evidence="7" id="KW-1185">Reference proteome</keyword>
<evidence type="ECO:0000256" key="1">
    <source>
        <dbReference type="ARBA" id="ARBA00004555"/>
    </source>
</evidence>
<dbReference type="GO" id="GO:0043328">
    <property type="term" value="P:protein transport to vacuole involved in ubiquitin-dependent protein catabolic process via the multivesicular body sorting pathway"/>
    <property type="evidence" value="ECO:0007669"/>
    <property type="project" value="TreeGrafter"/>
</dbReference>
<dbReference type="GO" id="GO:0006895">
    <property type="term" value="P:Golgi to endosome transport"/>
    <property type="evidence" value="ECO:0007669"/>
    <property type="project" value="TreeGrafter"/>
</dbReference>
<dbReference type="SMART" id="SM00809">
    <property type="entry name" value="Alpha_adaptinC2"/>
    <property type="match status" value="1"/>
</dbReference>
<dbReference type="EMBL" id="MCFH01000039">
    <property type="protein sequence ID" value="ORX45616.1"/>
    <property type="molecule type" value="Genomic_DNA"/>
</dbReference>
<dbReference type="SUPFAM" id="SSF49348">
    <property type="entry name" value="Clathrin adaptor appendage domain"/>
    <property type="match status" value="1"/>
</dbReference>
<evidence type="ECO:0000313" key="7">
    <source>
        <dbReference type="Proteomes" id="UP000193719"/>
    </source>
</evidence>
<dbReference type="Gene3D" id="2.60.40.1230">
    <property type="match status" value="1"/>
</dbReference>
<dbReference type="InterPro" id="IPR008152">
    <property type="entry name" value="Clathrin_a/b/g-adaptin_app_Ig"/>
</dbReference>
<dbReference type="OrthoDB" id="447025at2759"/>
<dbReference type="InterPro" id="IPR013041">
    <property type="entry name" value="Clathrin_app_Ig-like_sf"/>
</dbReference>
<reference evidence="6 7" key="1">
    <citation type="submission" date="2016-08" db="EMBL/GenBank/DDBJ databases">
        <title>Genomes of anaerobic fungi encode conserved fungal cellulosomes for biomass hydrolysis.</title>
        <authorList>
            <consortium name="DOE Joint Genome Institute"/>
            <person name="Haitjema C.H."/>
            <person name="Gilmore S.P."/>
            <person name="Henske J.K."/>
            <person name="Solomon K.V."/>
            <person name="De Groot R."/>
            <person name="Kuo A."/>
            <person name="Mondo S.J."/>
            <person name="Salamov A.A."/>
            <person name="Labutti K."/>
            <person name="Zhao Z."/>
            <person name="Chiniquy J."/>
            <person name="Barry K."/>
            <person name="Brewer H.M."/>
            <person name="Purvine S.O."/>
            <person name="Wright A.T."/>
            <person name="Boxma B."/>
            <person name="Van Alen T."/>
            <person name="Hackstein J.H."/>
            <person name="Baker S.E."/>
            <person name="Grigoriev I.V."/>
            <person name="O'Malley M.A."/>
        </authorList>
    </citation>
    <scope>NUCLEOTIDE SEQUENCE [LARGE SCALE GENOMIC DNA]</scope>
    <source>
        <strain evidence="7">finn</strain>
    </source>
</reference>
<evidence type="ECO:0000259" key="5">
    <source>
        <dbReference type="PROSITE" id="PS50180"/>
    </source>
</evidence>
<keyword evidence="3" id="KW-0653">Protein transport</keyword>
<evidence type="ECO:0000256" key="4">
    <source>
        <dbReference type="ARBA" id="ARBA00023034"/>
    </source>
</evidence>
<dbReference type="AlphaFoldDB" id="A0A1Y1V2A2"/>
<evidence type="ECO:0000313" key="6">
    <source>
        <dbReference type="EMBL" id="ORX45616.1"/>
    </source>
</evidence>
<dbReference type="Pfam" id="PF02883">
    <property type="entry name" value="Alpha_adaptinC2"/>
    <property type="match status" value="1"/>
</dbReference>
<evidence type="ECO:0000256" key="3">
    <source>
        <dbReference type="ARBA" id="ARBA00022927"/>
    </source>
</evidence>
<proteinExistence type="predicted"/>
<organism evidence="6 7">
    <name type="scientific">Piromyces finnis</name>
    <dbReference type="NCBI Taxonomy" id="1754191"/>
    <lineage>
        <taxon>Eukaryota</taxon>
        <taxon>Fungi</taxon>
        <taxon>Fungi incertae sedis</taxon>
        <taxon>Chytridiomycota</taxon>
        <taxon>Chytridiomycota incertae sedis</taxon>
        <taxon>Neocallimastigomycetes</taxon>
        <taxon>Neocallimastigales</taxon>
        <taxon>Neocallimastigaceae</taxon>
        <taxon>Piromyces</taxon>
    </lineage>
</organism>
<dbReference type="GO" id="GO:0005802">
    <property type="term" value="C:trans-Golgi network"/>
    <property type="evidence" value="ECO:0007669"/>
    <property type="project" value="TreeGrafter"/>
</dbReference>
<dbReference type="PANTHER" id="PTHR47180:SF1">
    <property type="entry name" value="ADP-RIBOSYLATION FACTOR-BINDING PROTEIN GGA1-RELATED"/>
    <property type="match status" value="1"/>
</dbReference>
<keyword evidence="4" id="KW-0333">Golgi apparatus</keyword>
<reference evidence="6 7" key="2">
    <citation type="submission" date="2016-08" db="EMBL/GenBank/DDBJ databases">
        <title>Pervasive Adenine N6-methylation of Active Genes in Fungi.</title>
        <authorList>
            <consortium name="DOE Joint Genome Institute"/>
            <person name="Mondo S.J."/>
            <person name="Dannebaum R.O."/>
            <person name="Kuo R.C."/>
            <person name="Labutti K."/>
            <person name="Haridas S."/>
            <person name="Kuo A."/>
            <person name="Salamov A."/>
            <person name="Ahrendt S.R."/>
            <person name="Lipzen A."/>
            <person name="Sullivan W."/>
            <person name="Andreopoulos W.B."/>
            <person name="Clum A."/>
            <person name="Lindquist E."/>
            <person name="Daum C."/>
            <person name="Ramamoorthy G.K."/>
            <person name="Gryganskyi A."/>
            <person name="Culley D."/>
            <person name="Magnuson J.K."/>
            <person name="James T.Y."/>
            <person name="O'Malley M.A."/>
            <person name="Stajich J.E."/>
            <person name="Spatafora J.W."/>
            <person name="Visel A."/>
            <person name="Grigoriev I.V."/>
        </authorList>
    </citation>
    <scope>NUCLEOTIDE SEQUENCE [LARGE SCALE GENOMIC DNA]</scope>
    <source>
        <strain evidence="7">finn</strain>
    </source>
</reference>
<dbReference type="GO" id="GO:0043130">
    <property type="term" value="F:ubiquitin binding"/>
    <property type="evidence" value="ECO:0007669"/>
    <property type="project" value="TreeGrafter"/>
</dbReference>
<dbReference type="STRING" id="1754191.A0A1Y1V2A2"/>
<dbReference type="Proteomes" id="UP000193719">
    <property type="component" value="Unassembled WGS sequence"/>
</dbReference>
<evidence type="ECO:0000256" key="2">
    <source>
        <dbReference type="ARBA" id="ARBA00022448"/>
    </source>
</evidence>
<dbReference type="PANTHER" id="PTHR47180">
    <property type="entry name" value="ADP-RIBOSYLATION FACTOR-BINDING PROTEIN GGA1-RELATED"/>
    <property type="match status" value="1"/>
</dbReference>